<keyword evidence="2" id="KW-1185">Reference proteome</keyword>
<sequence>MNSNFHNTTNYSLSHEVRGQKLNDRVEVVTLKPCLLIMVEEDFTEESQAVAHVRRLLDIVACTTRFSKSRNSRLPPSSESCARKNGSRPHPPSPNSAALSDGAAAADNRSGPRATSSPVSSAVSPSLDMAAIHPTPKLSEFYDFFSFSHLTPPILNLRKCERKEGDKRDGDYFEIQAYESLMKAFVEHNKFGNLPYGFRANTWLVPPSVAESPSNFPCLPAEDENWGGNGGGQGRDGEHDLRPWATEFAILATLPCKTEEERVVRDRKAFLLHNQFVDVSILKAVGAIRRLVDSNLHTQDTINIQKGAILHEDRVGDFSITVKRDIVDASLKSEVTIKANQSSGMSAAEVAQRNLLKGVTADESVVVHDTSSLGTVIVRHCGYTAVVKVVGDVTEKFGTQDIEIEDQPDGGANSLNINSLRLVLQKSFSAESARGDQSPLCNLDNSKALRSLVRRVIKQSLAKLELEPTASERSIRWELGSCWVQHLQKQETPTDTKSTRSGDDIETEHAVKGLGKQFKFLKKRENRPNLVGSNNEANEDDDGPCSMNVGTNGRQQSNGELNCEMELKKLISEESFLRLKETGTGLHSKAVDELMKMAYKYYDDIALPKLVTDFGSLELSPVDGRTLTDFMHLRGLQMRSLGRVVELAEKLPHIQSLCIHEMVTRAFKHVLKGVVASVDYLSDLSAAIASSLNFLFGCCEMEDDQSLNEDHILRLQWLRTFLGRRFGWSLKDEFQHLRKISILRGLCHKARDYDMECPNPFTRDDIVSMVPVCKHVGCTSADGRTLLESSKIALDKGKLEDAVNYGTKALARMIAVCGPYHRTAASAYSLLAVVLYHTGDFNQATIYQQKALDINERELGLDHPDTMKSYGDLSVFYYRLQHIELALKYVNRALFLLHFTCGLSHPNTAATYINVAMMEEGMGNVHLSLRYLHEALKCNQRLLGDSCKLSCHSHSSFFDGGIFTKCATWQTTLKILQAKLGLEDLRTQAKASVSKVYASPPNLTAMASKSLSYKEVAVAPPGTVLKPLPEKPDEEIEEKTETQMCSNAPETSKAELNNHFSPVEDAPVDGQSQETHGSVTQSETTAADTEEVPSSSNEEKPMETNGSKLSATAEPFNPGAVSMTHLLNSVAATSIYDARTSQGMLAEPAVPSAAARVPCGPRSPLYYRNNYSYIMNHGFPKYHSSIMERNLLGPSRIMNPHAPEFVPMRGWQINPGYADSNVSNESNSSNDTSEADDEKLDKMSSIQGEDNTSRKSSTEAEKSELARQILLSFIVKSVQHNMDAPSHSSGYEKKIGYSENSSDAIANDKLLVNRLQMILYGNEKGKTNLASQSNDQEQQKPKDENQKSGDGEGFIVVRKRRRNRQQITNGVTEMYNHQSICASVR</sequence>
<evidence type="ECO:0000313" key="2">
    <source>
        <dbReference type="Proteomes" id="UP000829398"/>
    </source>
</evidence>
<name>A0ACB8JBW4_CITSI</name>
<dbReference type="Proteomes" id="UP000829398">
    <property type="component" value="Chromosome 7"/>
</dbReference>
<accession>A0ACB8JBW4</accession>
<protein>
    <submittedName>
        <fullName evidence="1">Tetratricopeptide repeat (TPR)-like superfamily protein</fullName>
    </submittedName>
</protein>
<reference evidence="2" key="1">
    <citation type="journal article" date="2023" name="Hortic. Res.">
        <title>A chromosome-level phased genome enabling allele-level studies in sweet orange: a case study on citrus Huanglongbing tolerance.</title>
        <authorList>
            <person name="Wu B."/>
            <person name="Yu Q."/>
            <person name="Deng Z."/>
            <person name="Duan Y."/>
            <person name="Luo F."/>
            <person name="Gmitter F. Jr."/>
        </authorList>
    </citation>
    <scope>NUCLEOTIDE SEQUENCE [LARGE SCALE GENOMIC DNA]</scope>
    <source>
        <strain evidence="2">cv. Valencia</strain>
    </source>
</reference>
<dbReference type="EMBL" id="CM039176">
    <property type="protein sequence ID" value="KAH9715287.1"/>
    <property type="molecule type" value="Genomic_DNA"/>
</dbReference>
<evidence type="ECO:0000313" key="1">
    <source>
        <dbReference type="EMBL" id="KAH9715287.1"/>
    </source>
</evidence>
<comment type="caution">
    <text evidence="1">The sequence shown here is derived from an EMBL/GenBank/DDBJ whole genome shotgun (WGS) entry which is preliminary data.</text>
</comment>
<gene>
    <name evidence="1" type="ORF">KPL71_020997</name>
</gene>
<proteinExistence type="predicted"/>
<organism evidence="1 2">
    <name type="scientific">Citrus sinensis</name>
    <name type="common">Sweet orange</name>
    <name type="synonym">Citrus aurantium var. sinensis</name>
    <dbReference type="NCBI Taxonomy" id="2711"/>
    <lineage>
        <taxon>Eukaryota</taxon>
        <taxon>Viridiplantae</taxon>
        <taxon>Streptophyta</taxon>
        <taxon>Embryophyta</taxon>
        <taxon>Tracheophyta</taxon>
        <taxon>Spermatophyta</taxon>
        <taxon>Magnoliopsida</taxon>
        <taxon>eudicotyledons</taxon>
        <taxon>Gunneridae</taxon>
        <taxon>Pentapetalae</taxon>
        <taxon>rosids</taxon>
        <taxon>malvids</taxon>
        <taxon>Sapindales</taxon>
        <taxon>Rutaceae</taxon>
        <taxon>Aurantioideae</taxon>
        <taxon>Citrus</taxon>
    </lineage>
</organism>